<name>A0A0D6PYY7_KOMEU</name>
<sequence length="173" mass="19229">MAELPFAAPTRSRKPGRAPRRTTDAPAAPSATDQPDLFAAPMPGIRHVLTYLDIAAIGLARVDVRQLRAGEGVDAYLYHVTTQADLETIQARGTIVFSPRAPLVLTERPGVPPWLANMMEVMEPDDMAGHIAEIPVVFRVKRFVMDELLEHDPDRTRRYGVSFFLLTGLNRQE</sequence>
<dbReference type="EMBL" id="BANI01000035">
    <property type="protein sequence ID" value="GAN95711.1"/>
    <property type="molecule type" value="Genomic_DNA"/>
</dbReference>
<dbReference type="RefSeq" id="WP_019092098.1">
    <property type="nucleotide sequence ID" value="NZ_BANI01000035.1"/>
</dbReference>
<gene>
    <name evidence="2" type="ORF">Geu3261_0035_073</name>
</gene>
<dbReference type="AlphaFoldDB" id="A0A0D6PYY7"/>
<evidence type="ECO:0000313" key="3">
    <source>
        <dbReference type="Proteomes" id="UP000032675"/>
    </source>
</evidence>
<accession>A0A0D6PYY7</accession>
<feature type="compositionally biased region" description="Basic residues" evidence="1">
    <location>
        <begin position="11"/>
        <end position="20"/>
    </location>
</feature>
<evidence type="ECO:0000313" key="2">
    <source>
        <dbReference type="EMBL" id="GAN95711.1"/>
    </source>
</evidence>
<protein>
    <submittedName>
        <fullName evidence="2">Uncharacterized protein</fullName>
    </submittedName>
</protein>
<feature type="compositionally biased region" description="Low complexity" evidence="1">
    <location>
        <begin position="24"/>
        <end position="36"/>
    </location>
</feature>
<proteinExistence type="predicted"/>
<feature type="region of interest" description="Disordered" evidence="1">
    <location>
        <begin position="1"/>
        <end position="36"/>
    </location>
</feature>
<comment type="caution">
    <text evidence="2">The sequence shown here is derived from an EMBL/GenBank/DDBJ whole genome shotgun (WGS) entry which is preliminary data.</text>
</comment>
<dbReference type="Proteomes" id="UP000032675">
    <property type="component" value="Unassembled WGS sequence"/>
</dbReference>
<evidence type="ECO:0000256" key="1">
    <source>
        <dbReference type="SAM" id="MobiDB-lite"/>
    </source>
</evidence>
<reference evidence="2 3" key="1">
    <citation type="submission" date="2012-11" db="EMBL/GenBank/DDBJ databases">
        <title>Whole genome sequence of Gluconacetobacter europaeus NBRC3261.</title>
        <authorList>
            <person name="Azuma Y."/>
            <person name="Higashiura N."/>
            <person name="Hirakawa H."/>
            <person name="Matsushita K."/>
        </authorList>
    </citation>
    <scope>NUCLEOTIDE SEQUENCE [LARGE SCALE GENOMIC DNA]</scope>
    <source>
        <strain evidence="2 3">NBRC 3261</strain>
    </source>
</reference>
<organism evidence="2 3">
    <name type="scientific">Komagataeibacter europaeus NBRC 3261</name>
    <dbReference type="NCBI Taxonomy" id="1234669"/>
    <lineage>
        <taxon>Bacteria</taxon>
        <taxon>Pseudomonadati</taxon>
        <taxon>Pseudomonadota</taxon>
        <taxon>Alphaproteobacteria</taxon>
        <taxon>Acetobacterales</taxon>
        <taxon>Acetobacteraceae</taxon>
        <taxon>Komagataeibacter</taxon>
    </lineage>
</organism>